<name>A0A564SPK7_9FIRM</name>
<sequence>MMPNLKSPKHGAEALREVERKYENTESRDWV</sequence>
<accession>A0A564SPK7</accession>
<proteinExistence type="predicted"/>
<gene>
    <name evidence="2" type="ORF">DFSSTS7063_00646</name>
</gene>
<feature type="compositionally biased region" description="Basic and acidic residues" evidence="1">
    <location>
        <begin position="10"/>
        <end position="31"/>
    </location>
</feature>
<dbReference type="Proteomes" id="UP000358366">
    <property type="component" value="Unassembled WGS sequence"/>
</dbReference>
<feature type="region of interest" description="Disordered" evidence="1">
    <location>
        <begin position="1"/>
        <end position="31"/>
    </location>
</feature>
<protein>
    <submittedName>
        <fullName evidence="2">Uncharacterized protein</fullName>
    </submittedName>
</protein>
<dbReference type="AlphaFoldDB" id="A0A564SPK7"/>
<dbReference type="EMBL" id="CABHNI010000013">
    <property type="protein sequence ID" value="VUW97029.1"/>
    <property type="molecule type" value="Genomic_DNA"/>
</dbReference>
<evidence type="ECO:0000313" key="2">
    <source>
        <dbReference type="EMBL" id="VUW97029.1"/>
    </source>
</evidence>
<evidence type="ECO:0000256" key="1">
    <source>
        <dbReference type="SAM" id="MobiDB-lite"/>
    </source>
</evidence>
<evidence type="ECO:0000313" key="3">
    <source>
        <dbReference type="Proteomes" id="UP000358366"/>
    </source>
</evidence>
<organism evidence="2 3">
    <name type="scientific">Dorea formicigenerans</name>
    <dbReference type="NCBI Taxonomy" id="39486"/>
    <lineage>
        <taxon>Bacteria</taxon>
        <taxon>Bacillati</taxon>
        <taxon>Bacillota</taxon>
        <taxon>Clostridia</taxon>
        <taxon>Lachnospirales</taxon>
        <taxon>Lachnospiraceae</taxon>
        <taxon>Dorea</taxon>
    </lineage>
</organism>
<reference evidence="2 3" key="1">
    <citation type="submission" date="2019-07" db="EMBL/GenBank/DDBJ databases">
        <authorList>
            <person name="Hibberd C M."/>
            <person name="Gehrig L. J."/>
            <person name="Chang H.-W."/>
            <person name="Venkatesh S."/>
        </authorList>
    </citation>
    <scope>NUCLEOTIDE SEQUENCE [LARGE SCALE GENOMIC DNA]</scope>
    <source>
        <strain evidence="2">Dorea_formicigenerans_SSTS_Bg7063</strain>
    </source>
</reference>